<evidence type="ECO:0000256" key="1">
    <source>
        <dbReference type="SAM" id="Phobius"/>
    </source>
</evidence>
<gene>
    <name evidence="2" type="ORF">EUX98_g2588</name>
</gene>
<feature type="transmembrane region" description="Helical" evidence="1">
    <location>
        <begin position="92"/>
        <end position="114"/>
    </location>
</feature>
<organism evidence="2 3">
    <name type="scientific">Antrodiella citrinella</name>
    <dbReference type="NCBI Taxonomy" id="2447956"/>
    <lineage>
        <taxon>Eukaryota</taxon>
        <taxon>Fungi</taxon>
        <taxon>Dikarya</taxon>
        <taxon>Basidiomycota</taxon>
        <taxon>Agaricomycotina</taxon>
        <taxon>Agaricomycetes</taxon>
        <taxon>Polyporales</taxon>
        <taxon>Steccherinaceae</taxon>
        <taxon>Antrodiella</taxon>
    </lineage>
</organism>
<keyword evidence="1" id="KW-0472">Membrane</keyword>
<keyword evidence="1" id="KW-1133">Transmembrane helix</keyword>
<comment type="caution">
    <text evidence="2">The sequence shown here is derived from an EMBL/GenBank/DDBJ whole genome shotgun (WGS) entry which is preliminary data.</text>
</comment>
<reference evidence="2 3" key="1">
    <citation type="submission" date="2019-02" db="EMBL/GenBank/DDBJ databases">
        <title>Genome sequencing of the rare red list fungi Antrodiella citrinella (Flaviporus citrinellus).</title>
        <authorList>
            <person name="Buettner E."/>
            <person name="Kellner H."/>
        </authorList>
    </citation>
    <scope>NUCLEOTIDE SEQUENCE [LARGE SCALE GENOMIC DNA]</scope>
    <source>
        <strain evidence="2 3">DSM 108506</strain>
    </source>
</reference>
<accession>A0A4V3XJ39</accession>
<dbReference type="Proteomes" id="UP000308730">
    <property type="component" value="Unassembled WGS sequence"/>
</dbReference>
<evidence type="ECO:0000313" key="3">
    <source>
        <dbReference type="Proteomes" id="UP000308730"/>
    </source>
</evidence>
<evidence type="ECO:0000313" key="2">
    <source>
        <dbReference type="EMBL" id="THH31593.1"/>
    </source>
</evidence>
<feature type="transmembrane region" description="Helical" evidence="1">
    <location>
        <begin position="147"/>
        <end position="169"/>
    </location>
</feature>
<sequence length="325" mass="35480">MGAWLWDTFMSFPEDFLMFRDHAVRISDVVYILARLASFGFITASLIFQVASVPSCHQLAKAIGWLAALAFPLNSLLFFFRVRAVFYKHPLIIAFFALSWLATLGGSLTAPFAVDGVHIGSTQNCVNSNVKSFGSAGIIATAVNDTLVFLAISAQLVMYTLADTWAARVKAFMKGQGLGKVSKTLLQSGQLYYMATVGMNLVAAVVILTPSVPPVLRAMFSIPNVALQNVMACRVYRQLKLGLIREQASPVTVQFTTRSQGVVTTTTKHGGHVEHYGDHYGRQGEISLHNMSTTSRGVLVDIDREVEVTVDDTPSNKSWKVPDLA</sequence>
<feature type="transmembrane region" description="Helical" evidence="1">
    <location>
        <begin position="190"/>
        <end position="209"/>
    </location>
</feature>
<name>A0A4V3XJ39_9APHY</name>
<dbReference type="EMBL" id="SGPM01000042">
    <property type="protein sequence ID" value="THH31593.1"/>
    <property type="molecule type" value="Genomic_DNA"/>
</dbReference>
<dbReference type="OrthoDB" id="3230658at2759"/>
<keyword evidence="3" id="KW-1185">Reference proteome</keyword>
<feature type="transmembrane region" description="Helical" evidence="1">
    <location>
        <begin position="62"/>
        <end position="80"/>
    </location>
</feature>
<feature type="transmembrane region" description="Helical" evidence="1">
    <location>
        <begin position="29"/>
        <end position="50"/>
    </location>
</feature>
<protein>
    <submittedName>
        <fullName evidence="2">Uncharacterized protein</fullName>
    </submittedName>
</protein>
<dbReference type="AlphaFoldDB" id="A0A4V3XJ39"/>
<keyword evidence="1" id="KW-0812">Transmembrane</keyword>
<proteinExistence type="predicted"/>